<protein>
    <submittedName>
        <fullName evidence="7">Outer membrane scaffolding protein for murein synthesis, MipA/OmpV family</fullName>
    </submittedName>
</protein>
<dbReference type="PANTHER" id="PTHR38776:SF1">
    <property type="entry name" value="MLTA-INTERACTING PROTEIN-RELATED"/>
    <property type="match status" value="1"/>
</dbReference>
<dbReference type="InterPro" id="IPR010583">
    <property type="entry name" value="MipA"/>
</dbReference>
<dbReference type="EMBL" id="FRFE01000007">
    <property type="protein sequence ID" value="SHO47627.1"/>
    <property type="molecule type" value="Genomic_DNA"/>
</dbReference>
<evidence type="ECO:0000313" key="8">
    <source>
        <dbReference type="Proteomes" id="UP000184603"/>
    </source>
</evidence>
<evidence type="ECO:0000256" key="5">
    <source>
        <dbReference type="ARBA" id="ARBA00023237"/>
    </source>
</evidence>
<proteinExistence type="inferred from homology"/>
<dbReference type="Proteomes" id="UP000184603">
    <property type="component" value="Unassembled WGS sequence"/>
</dbReference>
<dbReference type="OrthoDB" id="5462484at2"/>
<evidence type="ECO:0000313" key="7">
    <source>
        <dbReference type="EMBL" id="SHO47627.1"/>
    </source>
</evidence>
<dbReference type="Pfam" id="PF06629">
    <property type="entry name" value="MipA"/>
    <property type="match status" value="1"/>
</dbReference>
<feature type="signal peptide" evidence="6">
    <location>
        <begin position="1"/>
        <end position="24"/>
    </location>
</feature>
<evidence type="ECO:0000256" key="1">
    <source>
        <dbReference type="ARBA" id="ARBA00004442"/>
    </source>
</evidence>
<sequence>MEKKTKILFSSLAAGLFLCQAAVAADYKTSVGLGVGMAPDYEGSEDYTAVPLLFARVGWGDGDYVMLKGTQLKWNLLNDQIEFGPLLQYRGERDDVDNDQVDAMKDIDAAVEAGFFLTGRSGPWSATLEFAADVSDTYDGFLITLGGNYRQTISDDFKMTYGVSTTYASDNYMETYFQVDAGNRGTSTLPNYNADGGFKDVGLNVAADYSFNAKWSIVGNLGYKYLLGDAADSPIVDDEGSEGQFFLGAMGVYRF</sequence>
<keyword evidence="4" id="KW-0472">Membrane</keyword>
<keyword evidence="8" id="KW-1185">Reference proteome</keyword>
<dbReference type="AlphaFoldDB" id="A0A1M7Y5C0"/>
<reference evidence="7 8" key="1">
    <citation type="submission" date="2016-12" db="EMBL/GenBank/DDBJ databases">
        <authorList>
            <person name="Song W.-J."/>
            <person name="Kurnit D.M."/>
        </authorList>
    </citation>
    <scope>NUCLEOTIDE SEQUENCE [LARGE SCALE GENOMIC DNA]</scope>
    <source>
        <strain evidence="7 8">DSM 18488</strain>
    </source>
</reference>
<comment type="subcellular location">
    <subcellularLocation>
        <location evidence="1">Cell outer membrane</location>
    </subcellularLocation>
</comment>
<keyword evidence="3 6" id="KW-0732">Signal</keyword>
<gene>
    <name evidence="7" type="ORF">SAMN02745220_01943</name>
</gene>
<dbReference type="RefSeq" id="WP_073613245.1">
    <property type="nucleotide sequence ID" value="NZ_FRFE01000007.1"/>
</dbReference>
<evidence type="ECO:0000256" key="4">
    <source>
        <dbReference type="ARBA" id="ARBA00023136"/>
    </source>
</evidence>
<evidence type="ECO:0000256" key="2">
    <source>
        <dbReference type="ARBA" id="ARBA00005722"/>
    </source>
</evidence>
<dbReference type="PANTHER" id="PTHR38776">
    <property type="entry name" value="MLTA-INTERACTING PROTEIN-RELATED"/>
    <property type="match status" value="1"/>
</dbReference>
<organism evidence="7 8">
    <name type="scientific">Desulfopila aestuarii DSM 18488</name>
    <dbReference type="NCBI Taxonomy" id="1121416"/>
    <lineage>
        <taxon>Bacteria</taxon>
        <taxon>Pseudomonadati</taxon>
        <taxon>Thermodesulfobacteriota</taxon>
        <taxon>Desulfobulbia</taxon>
        <taxon>Desulfobulbales</taxon>
        <taxon>Desulfocapsaceae</taxon>
        <taxon>Desulfopila</taxon>
    </lineage>
</organism>
<evidence type="ECO:0000256" key="6">
    <source>
        <dbReference type="SAM" id="SignalP"/>
    </source>
</evidence>
<feature type="chain" id="PRO_5012997779" evidence="6">
    <location>
        <begin position="25"/>
        <end position="255"/>
    </location>
</feature>
<dbReference type="GO" id="GO:0009279">
    <property type="term" value="C:cell outer membrane"/>
    <property type="evidence" value="ECO:0007669"/>
    <property type="project" value="UniProtKB-SubCell"/>
</dbReference>
<keyword evidence="5" id="KW-0998">Cell outer membrane</keyword>
<comment type="similarity">
    <text evidence="2">Belongs to the MipA/OmpV family.</text>
</comment>
<dbReference type="STRING" id="1121416.SAMN02745220_01943"/>
<accession>A0A1M7Y5C0</accession>
<name>A0A1M7Y5C0_9BACT</name>
<evidence type="ECO:0000256" key="3">
    <source>
        <dbReference type="ARBA" id="ARBA00022729"/>
    </source>
</evidence>